<dbReference type="Proteomes" id="UP000790709">
    <property type="component" value="Unassembled WGS sequence"/>
</dbReference>
<dbReference type="EMBL" id="MU266532">
    <property type="protein sequence ID" value="KAH7921311.1"/>
    <property type="molecule type" value="Genomic_DNA"/>
</dbReference>
<evidence type="ECO:0000313" key="2">
    <source>
        <dbReference type="Proteomes" id="UP000790709"/>
    </source>
</evidence>
<evidence type="ECO:0000313" key="1">
    <source>
        <dbReference type="EMBL" id="KAH7921311.1"/>
    </source>
</evidence>
<reference evidence="1" key="1">
    <citation type="journal article" date="2021" name="New Phytol.">
        <title>Evolutionary innovations through gain and loss of genes in the ectomycorrhizal Boletales.</title>
        <authorList>
            <person name="Wu G."/>
            <person name="Miyauchi S."/>
            <person name="Morin E."/>
            <person name="Kuo A."/>
            <person name="Drula E."/>
            <person name="Varga T."/>
            <person name="Kohler A."/>
            <person name="Feng B."/>
            <person name="Cao Y."/>
            <person name="Lipzen A."/>
            <person name="Daum C."/>
            <person name="Hundley H."/>
            <person name="Pangilinan J."/>
            <person name="Johnson J."/>
            <person name="Barry K."/>
            <person name="LaButti K."/>
            <person name="Ng V."/>
            <person name="Ahrendt S."/>
            <person name="Min B."/>
            <person name="Choi I.G."/>
            <person name="Park H."/>
            <person name="Plett J.M."/>
            <person name="Magnuson J."/>
            <person name="Spatafora J.W."/>
            <person name="Nagy L.G."/>
            <person name="Henrissat B."/>
            <person name="Grigoriev I.V."/>
            <person name="Yang Z.L."/>
            <person name="Xu J."/>
            <person name="Martin F.M."/>
        </authorList>
    </citation>
    <scope>NUCLEOTIDE SEQUENCE</scope>
    <source>
        <strain evidence="1">KUC20120723A-06</strain>
    </source>
</reference>
<name>A0ACB8B6H6_9AGAM</name>
<proteinExistence type="predicted"/>
<accession>A0ACB8B6H6</accession>
<gene>
    <name evidence="1" type="ORF">BV22DRAFT_1038773</name>
</gene>
<sequence>MRMSTTQVAASSDANVVRDTRNVINSYLQRCAIPYTPASLDPAFYRQCEDEALRRNYPMEGRYSVRTYLGQGAAIAYTSYPHIRLAERIEIALYTACAIYTDDTPGRGSAMDATYLFNERFTQNCGQDDRVLDAFADSISKISLYFKRVISNLVVTSTLNGVTAVLLEHETDTMTLSHEAQSYSNYYRLMSGFAEAYAIFAFPPELPLEDYIQAIPDMMIFINNTNDILSFYKEEVGGEPVNQASIVAACNNISKIDALGRLADAAVEAHTKVLRILSPHPAARDAYLSFSHGYIGFHVAADDRYRLSELDLATEL</sequence>
<organism evidence="1 2">
    <name type="scientific">Leucogyrophana mollusca</name>
    <dbReference type="NCBI Taxonomy" id="85980"/>
    <lineage>
        <taxon>Eukaryota</taxon>
        <taxon>Fungi</taxon>
        <taxon>Dikarya</taxon>
        <taxon>Basidiomycota</taxon>
        <taxon>Agaricomycotina</taxon>
        <taxon>Agaricomycetes</taxon>
        <taxon>Agaricomycetidae</taxon>
        <taxon>Boletales</taxon>
        <taxon>Boletales incertae sedis</taxon>
        <taxon>Leucogyrophana</taxon>
    </lineage>
</organism>
<keyword evidence="2" id="KW-1185">Reference proteome</keyword>
<comment type="caution">
    <text evidence="1">The sequence shown here is derived from an EMBL/GenBank/DDBJ whole genome shotgun (WGS) entry which is preliminary data.</text>
</comment>
<protein>
    <submittedName>
        <fullName evidence="1">Terpenoid synthase</fullName>
    </submittedName>
</protein>